<proteinExistence type="predicted"/>
<keyword evidence="2" id="KW-1133">Transmembrane helix</keyword>
<organism evidence="3">
    <name type="scientific">Streptomyces sp. R41</name>
    <dbReference type="NCBI Taxonomy" id="3238632"/>
    <lineage>
        <taxon>Bacteria</taxon>
        <taxon>Bacillati</taxon>
        <taxon>Actinomycetota</taxon>
        <taxon>Actinomycetes</taxon>
        <taxon>Kitasatosporales</taxon>
        <taxon>Streptomycetaceae</taxon>
        <taxon>Streptomyces</taxon>
    </lineage>
</organism>
<name>A0AB39RFI0_9ACTN</name>
<dbReference type="AlphaFoldDB" id="A0AB39RFI0"/>
<dbReference type="EMBL" id="CP163443">
    <property type="protein sequence ID" value="XDQ53298.1"/>
    <property type="molecule type" value="Genomic_DNA"/>
</dbReference>
<keyword evidence="2" id="KW-0812">Transmembrane</keyword>
<feature type="transmembrane region" description="Helical" evidence="2">
    <location>
        <begin position="43"/>
        <end position="68"/>
    </location>
</feature>
<evidence type="ECO:0000256" key="2">
    <source>
        <dbReference type="SAM" id="Phobius"/>
    </source>
</evidence>
<dbReference type="RefSeq" id="WP_369246555.1">
    <property type="nucleotide sequence ID" value="NZ_CP163443.1"/>
</dbReference>
<protein>
    <recommendedName>
        <fullName evidence="4">Septum formation-related domain-containing protein</fullName>
    </recommendedName>
</protein>
<evidence type="ECO:0000313" key="3">
    <source>
        <dbReference type="EMBL" id="XDQ53298.1"/>
    </source>
</evidence>
<keyword evidence="2" id="KW-0472">Membrane</keyword>
<gene>
    <name evidence="3" type="ORF">AB5J53_17325</name>
</gene>
<sequence>MADSPQRPPRPDEEDLVRFHNGDTLDNIPVVRLREDAARRHPWLKWGGLAVLAGAVGALAGFGVASLIGGTSPQGADAAAHAAPTAVATSTTTASPETDSATPSASIWTAPSPSTEPPEITTQAGLEQVRVIQAPTTGGDPSTSYCLVYTGSDSAGVKDAILLANTPAYQCADLLPYDLTHGAFLTEMPECEPPSRAAVLSFADSAGWGEAVYFTCLTRHHGA</sequence>
<accession>A0AB39RFI0</accession>
<feature type="region of interest" description="Disordered" evidence="1">
    <location>
        <begin position="87"/>
        <end position="119"/>
    </location>
</feature>
<evidence type="ECO:0008006" key="4">
    <source>
        <dbReference type="Google" id="ProtNLM"/>
    </source>
</evidence>
<evidence type="ECO:0000256" key="1">
    <source>
        <dbReference type="SAM" id="MobiDB-lite"/>
    </source>
</evidence>
<reference evidence="3" key="1">
    <citation type="submission" date="2024-07" db="EMBL/GenBank/DDBJ databases">
        <authorList>
            <person name="Yu S.T."/>
        </authorList>
    </citation>
    <scope>NUCLEOTIDE SEQUENCE</scope>
    <source>
        <strain evidence="3">R41</strain>
    </source>
</reference>